<evidence type="ECO:0000256" key="1">
    <source>
        <dbReference type="SAM" id="MobiDB-lite"/>
    </source>
</evidence>
<dbReference type="InterPro" id="IPR006652">
    <property type="entry name" value="Kelch_1"/>
</dbReference>
<feature type="region of interest" description="Disordered" evidence="1">
    <location>
        <begin position="1"/>
        <end position="47"/>
    </location>
</feature>
<feature type="region of interest" description="Disordered" evidence="1">
    <location>
        <begin position="257"/>
        <end position="336"/>
    </location>
</feature>
<dbReference type="Proteomes" id="UP000322899">
    <property type="component" value="Unassembled WGS sequence"/>
</dbReference>
<feature type="compositionally biased region" description="Low complexity" evidence="1">
    <location>
        <begin position="400"/>
        <end position="411"/>
    </location>
</feature>
<dbReference type="SUPFAM" id="SSF117281">
    <property type="entry name" value="Kelch motif"/>
    <property type="match status" value="1"/>
</dbReference>
<protein>
    <submittedName>
        <fullName evidence="2">Uncharacterized protein</fullName>
    </submittedName>
</protein>
<feature type="compositionally biased region" description="Acidic residues" evidence="1">
    <location>
        <begin position="785"/>
        <end position="804"/>
    </location>
</feature>
<gene>
    <name evidence="2" type="ORF">FNF27_05099</name>
</gene>
<organism evidence="2 3">
    <name type="scientific">Cafeteria roenbergensis</name>
    <name type="common">Marine flagellate</name>
    <dbReference type="NCBI Taxonomy" id="33653"/>
    <lineage>
        <taxon>Eukaryota</taxon>
        <taxon>Sar</taxon>
        <taxon>Stramenopiles</taxon>
        <taxon>Bigyra</taxon>
        <taxon>Opalozoa</taxon>
        <taxon>Bicosoecida</taxon>
        <taxon>Cafeteriaceae</taxon>
        <taxon>Cafeteria</taxon>
    </lineage>
</organism>
<dbReference type="InterPro" id="IPR015915">
    <property type="entry name" value="Kelch-typ_b-propeller"/>
</dbReference>
<accession>A0A5A8E7J8</accession>
<dbReference type="Gene3D" id="2.120.10.80">
    <property type="entry name" value="Kelch-type beta propeller"/>
    <property type="match status" value="2"/>
</dbReference>
<sequence length="1724" mass="176466">MKLAFSKMPELERKQPEIMVGLRPEVPPPLSPDEEASSELVDKHQTSAETMRGISWADLNAATGGAAPFDAGFDKDHRQAMDRETRSHASEVFTPPGCPAPEGSWLHSFATLAGKAYKFGGVTAGAVDDPTALSNRLWSLQTQSSYWTLVDAPRKACVQAYPRRFVHRRPSSFPEAPPPPPSAAIDPAAVLRRYLQPTGARSPHDDVDNDETAAARAKIAASINGQARPDAPGAPAAPVVLPVTPFGLLRGPDTFKEPAKVAPLTPQSAKSASRGYVDRMAPPEEGEPNKKTGILMQTSASGTARAGAGAGAGPSAAGAAAGPSRARGQASAPSSAASSAPARAAFLQRAAAAAKASHAHPAAAPMRRAAEAWAAGDGSAASRHHAEAVSLLQTGSAAASATGASTGSTAGDAGRRPLPSSPPGAGPTRGPADVEGGGWAPVAPSQARALPHSPDALWELDLATSRWARPVTAREALARLVRAVDMTAGGWATAGELPQGEVPFALLQERSRSGARESVKAANDDTSKDKDKPKAFMAAELPAWAEQQDVLENMDVGGAEGVPAVGPATREKGIGLARPQPRVLSSMVALQGGLLLFGGASPTWQLLGDAWFFDPADGDGQGRWWCVWGCPAHAPYAYRSPRTGGVVVAVPSPQPASMTVPSPPATAAASLLQRGAAAARTSGGAAGRDAERVRSRLRGSGADSAGTALSGAHASDVGSAGGAALQPADPMAEMAVPGARFAAGPAVRGATAPAPAPRFAASNARAGSAGRSGRSRAESDGGAAADDDAPLDDDQDSGDGDLDGDGGAYGDGDGDGAFGGRAVQNLPSGPNGPGDVPGRRETDRQGETTQGEQAIPEGSVLPAEARGVPTLPFDKAIDGFVAAAAATSASAEASADSVFPPREGHTAVVMGARVPKGSLALPAVGMHAGLPSTKTGTIDPAFKLEELGLKGAPASTLPCGKPSAATDGSVHSCTTLAPASVVFGTLKKDTPADGVTLASSRKEMMVVYGGVAAGHDAGLEDAWAFALQPEPAWYRIAGKPGFAKPPLRWLHTASTVSVRDRDPLTGGLLTTAAELMLVFGGCARDARALDDAWALNPAEGTWHPLKARGERPSARWLAAGAAVRRPDLPRPPHLEEGLGNGDAGDIFDQLDLSVVPALHGSSKASDIDQHMLRRARSDLEARKLVDPVKPKGAVMLQTGAGAGAGAGAEAGAGAGAEAGARAGAGAGAEAGDTEETPVPGPMYGVPDLSDRSHMLVIGGASHGAVLDDMFSLHLLESAQSIADKASPTSDANAKPRPQLPGAAFPWTHALEAQWELVAPSRAGPSGLEGATAAVVEAGTNSVQGVPLLGDGDQWVLLWGGARDPIPDGGRLGDSEGLPAALFADVAARPMLYPSDELDPLRQGAAARVQKWGGKGQVGQPLPAELVRQAKQQSAFEESEQDRQSLFGEEEQGSVGEEEDETSVGEEEEGSVGEEEEGPVGEEEQGSVGEEEQGSVGEEQPFALLMQRRGGAAAGRRSGRRGSGADMSHGGAEDTGFAAERRPSHAALRRASHRSAVASPLQAETGDTSGDGASLTDAMTARRSAASRFKSDVDLARELEELVRPEPETLEPGAPVAPGAKSSFIEGGPARPPRQLGVAMQTEIYMAALLDSDLGPRPDTRWQRLLDVMPVNPVAAAARAEAAVVYEEAFERADDKAEQKAAEKEAKLQEGGYAGMIAQVHKDTK</sequence>
<feature type="compositionally biased region" description="Acidic residues" evidence="1">
    <location>
        <begin position="1447"/>
        <end position="1492"/>
    </location>
</feature>
<feature type="compositionally biased region" description="Low complexity" evidence="1">
    <location>
        <begin position="748"/>
        <end position="772"/>
    </location>
</feature>
<feature type="region of interest" description="Disordered" evidence="1">
    <location>
        <begin position="679"/>
        <end position="723"/>
    </location>
</feature>
<feature type="region of interest" description="Disordered" evidence="1">
    <location>
        <begin position="400"/>
        <end position="447"/>
    </location>
</feature>
<comment type="caution">
    <text evidence="2">The sequence shown here is derived from an EMBL/GenBank/DDBJ whole genome shotgun (WGS) entry which is preliminary data.</text>
</comment>
<feature type="compositionally biased region" description="Low complexity" evidence="1">
    <location>
        <begin position="297"/>
        <end position="336"/>
    </location>
</feature>
<feature type="compositionally biased region" description="Basic and acidic residues" evidence="1">
    <location>
        <begin position="837"/>
        <end position="846"/>
    </location>
</feature>
<feature type="compositionally biased region" description="Gly residues" evidence="1">
    <location>
        <begin position="805"/>
        <end position="819"/>
    </location>
</feature>
<dbReference type="Pfam" id="PF01344">
    <property type="entry name" value="Kelch_1"/>
    <property type="match status" value="1"/>
</dbReference>
<feature type="region of interest" description="Disordered" evidence="1">
    <location>
        <begin position="1601"/>
        <end position="1633"/>
    </location>
</feature>
<name>A0A5A8E7J8_CAFRO</name>
<evidence type="ECO:0000313" key="3">
    <source>
        <dbReference type="Proteomes" id="UP000322899"/>
    </source>
</evidence>
<feature type="region of interest" description="Disordered" evidence="1">
    <location>
        <begin position="748"/>
        <end position="862"/>
    </location>
</feature>
<reference evidence="2 3" key="1">
    <citation type="submission" date="2019-07" db="EMBL/GenBank/DDBJ databases">
        <title>Genomes of Cafeteria roenbergensis.</title>
        <authorList>
            <person name="Fischer M.G."/>
            <person name="Hackl T."/>
            <person name="Roman M."/>
        </authorList>
    </citation>
    <scope>NUCLEOTIDE SEQUENCE [LARGE SCALE GENOMIC DNA]</scope>
    <source>
        <strain evidence="2 3">E4-10P</strain>
    </source>
</reference>
<proteinExistence type="predicted"/>
<dbReference type="EMBL" id="VLTO01000033">
    <property type="protein sequence ID" value="KAA0173459.1"/>
    <property type="molecule type" value="Genomic_DNA"/>
</dbReference>
<feature type="region of interest" description="Disordered" evidence="1">
    <location>
        <begin position="1427"/>
        <end position="1586"/>
    </location>
</feature>
<dbReference type="PANTHER" id="PTHR23244">
    <property type="entry name" value="KELCH REPEAT DOMAIN"/>
    <property type="match status" value="1"/>
</dbReference>
<evidence type="ECO:0000313" key="2">
    <source>
        <dbReference type="EMBL" id="KAA0173459.1"/>
    </source>
</evidence>